<dbReference type="Gene3D" id="1.10.10.60">
    <property type="entry name" value="Homeodomain-like"/>
    <property type="match status" value="1"/>
</dbReference>
<protein>
    <submittedName>
        <fullName evidence="5">Helix-turn-helix domain-containing protein</fullName>
    </submittedName>
</protein>
<dbReference type="KEGG" id="vck:PG915_10205"/>
<dbReference type="InterPro" id="IPR009057">
    <property type="entry name" value="Homeodomain-like_sf"/>
</dbReference>
<gene>
    <name evidence="5" type="ORF">PG915_10205</name>
</gene>
<dbReference type="PROSITE" id="PS01124">
    <property type="entry name" value="HTH_ARAC_FAMILY_2"/>
    <property type="match status" value="1"/>
</dbReference>
<keyword evidence="1" id="KW-0805">Transcription regulation</keyword>
<sequence>MHNQINTTLSENLRPFIEYFDKHGIYWTETADKHNIPIDGVMDSLWLPSDQVMNFLLEMNRMTQKNLGYEVGKSLSLVDISPALDREISECGDIEACMHKLIDIMPQLNSHVVVWTEKIDGLWFLCHRSAYSSKSVGYDQSEWFRTFALVSLCRQFINEAWVPKRVFMSFPAHLADNNAVDNNIYSFNHPNGAIQVPLSSNFTPVRDDGRDLDWITRIRRLSATYAVLPCFTVQWFGHLIGLSTRTLHRRLELNGTSFKALRDEVRNQHAKRLLVVERLMPQDVAWRCGYNDLSNFNRAFKSWNDCTPSQFRKRKL</sequence>
<evidence type="ECO:0000256" key="3">
    <source>
        <dbReference type="ARBA" id="ARBA00023163"/>
    </source>
</evidence>
<accession>A0AAU8BGS7</accession>
<dbReference type="InterPro" id="IPR018060">
    <property type="entry name" value="HTH_AraC"/>
</dbReference>
<keyword evidence="2" id="KW-0238">DNA-binding</keyword>
<dbReference type="SUPFAM" id="SSF46689">
    <property type="entry name" value="Homeodomain-like"/>
    <property type="match status" value="1"/>
</dbReference>
<evidence type="ECO:0000259" key="4">
    <source>
        <dbReference type="PROSITE" id="PS01124"/>
    </source>
</evidence>
<dbReference type="AlphaFoldDB" id="A0AAU8BGS7"/>
<reference evidence="5" key="1">
    <citation type="submission" date="2023-01" db="EMBL/GenBank/DDBJ databases">
        <title>Vibrio sp. CB1-14 genome sequencing.</title>
        <authorList>
            <person name="Otstavnykh N."/>
            <person name="Isaeva M."/>
            <person name="Meleshko D."/>
        </authorList>
    </citation>
    <scope>NUCLEOTIDE SEQUENCE</scope>
    <source>
        <strain evidence="5">CB1-14</strain>
    </source>
</reference>
<proteinExistence type="predicted"/>
<dbReference type="Pfam" id="PF12833">
    <property type="entry name" value="HTH_18"/>
    <property type="match status" value="1"/>
</dbReference>
<evidence type="ECO:0000256" key="2">
    <source>
        <dbReference type="ARBA" id="ARBA00023125"/>
    </source>
</evidence>
<evidence type="ECO:0000313" key="5">
    <source>
        <dbReference type="EMBL" id="XCD14969.1"/>
    </source>
</evidence>
<dbReference type="GO" id="GO:0000976">
    <property type="term" value="F:transcription cis-regulatory region binding"/>
    <property type="evidence" value="ECO:0007669"/>
    <property type="project" value="TreeGrafter"/>
</dbReference>
<keyword evidence="3" id="KW-0804">Transcription</keyword>
<dbReference type="RefSeq" id="WP_353496433.1">
    <property type="nucleotide sequence ID" value="NZ_CP115920.1"/>
</dbReference>
<organism evidence="5">
    <name type="scientific">Vibrio chaetopteri</name>
    <dbReference type="NCBI Taxonomy" id="3016528"/>
    <lineage>
        <taxon>Bacteria</taxon>
        <taxon>Pseudomonadati</taxon>
        <taxon>Pseudomonadota</taxon>
        <taxon>Gammaproteobacteria</taxon>
        <taxon>Vibrionales</taxon>
        <taxon>Vibrionaceae</taxon>
        <taxon>Vibrio</taxon>
    </lineage>
</organism>
<feature type="domain" description="HTH araC/xylS-type" evidence="4">
    <location>
        <begin position="216"/>
        <end position="314"/>
    </location>
</feature>
<dbReference type="PANTHER" id="PTHR47894:SF1">
    <property type="entry name" value="HTH-TYPE TRANSCRIPTIONAL REGULATOR VQSM"/>
    <property type="match status" value="1"/>
</dbReference>
<dbReference type="EMBL" id="CP115920">
    <property type="protein sequence ID" value="XCD14969.1"/>
    <property type="molecule type" value="Genomic_DNA"/>
</dbReference>
<dbReference type="SMART" id="SM00342">
    <property type="entry name" value="HTH_ARAC"/>
    <property type="match status" value="1"/>
</dbReference>
<evidence type="ECO:0000256" key="1">
    <source>
        <dbReference type="ARBA" id="ARBA00023015"/>
    </source>
</evidence>
<dbReference type="GO" id="GO:0003700">
    <property type="term" value="F:DNA-binding transcription factor activity"/>
    <property type="evidence" value="ECO:0007669"/>
    <property type="project" value="InterPro"/>
</dbReference>
<dbReference type="PANTHER" id="PTHR47894">
    <property type="entry name" value="HTH-TYPE TRANSCRIPTIONAL REGULATOR GADX"/>
    <property type="match status" value="1"/>
</dbReference>
<dbReference type="GO" id="GO:0005829">
    <property type="term" value="C:cytosol"/>
    <property type="evidence" value="ECO:0007669"/>
    <property type="project" value="TreeGrafter"/>
</dbReference>
<name>A0AAU8BGS7_9VIBR</name>